<gene>
    <name evidence="11" type="ORF">QTP70_014604</name>
</gene>
<feature type="domain" description="Reverse transcriptase" evidence="10">
    <location>
        <begin position="94"/>
        <end position="356"/>
    </location>
</feature>
<dbReference type="SUPFAM" id="SSF56672">
    <property type="entry name" value="DNA/RNA polymerases"/>
    <property type="match status" value="1"/>
</dbReference>
<dbReference type="GO" id="GO:0003964">
    <property type="term" value="F:RNA-directed DNA polymerase activity"/>
    <property type="evidence" value="ECO:0007669"/>
    <property type="project" value="UniProtKB-KW"/>
</dbReference>
<dbReference type="InterPro" id="IPR000477">
    <property type="entry name" value="RT_dom"/>
</dbReference>
<evidence type="ECO:0000256" key="7">
    <source>
        <dbReference type="ARBA" id="ARBA00022801"/>
    </source>
</evidence>
<evidence type="ECO:0000259" key="10">
    <source>
        <dbReference type="PROSITE" id="PS50878"/>
    </source>
</evidence>
<dbReference type="PANTHER" id="PTHR24559">
    <property type="entry name" value="TRANSPOSON TY3-I GAG-POL POLYPROTEIN"/>
    <property type="match status" value="1"/>
</dbReference>
<dbReference type="Pfam" id="PF17917">
    <property type="entry name" value="RT_RNaseH"/>
    <property type="match status" value="1"/>
</dbReference>
<dbReference type="CDD" id="cd01647">
    <property type="entry name" value="RT_LTR"/>
    <property type="match status" value="1"/>
</dbReference>
<evidence type="ECO:0000313" key="12">
    <source>
        <dbReference type="Proteomes" id="UP001274896"/>
    </source>
</evidence>
<evidence type="ECO:0000256" key="8">
    <source>
        <dbReference type="ARBA" id="ARBA00022918"/>
    </source>
</evidence>
<dbReference type="InterPro" id="IPR043502">
    <property type="entry name" value="DNA/RNA_pol_sf"/>
</dbReference>
<evidence type="ECO:0000256" key="1">
    <source>
        <dbReference type="ARBA" id="ARBA00010879"/>
    </source>
</evidence>
<dbReference type="PROSITE" id="PS50878">
    <property type="entry name" value="RT_POL"/>
    <property type="match status" value="1"/>
</dbReference>
<dbReference type="GO" id="GO:0004523">
    <property type="term" value="F:RNA-DNA hybrid ribonuclease activity"/>
    <property type="evidence" value="ECO:0007669"/>
    <property type="project" value="UniProtKB-EC"/>
</dbReference>
<reference evidence="11" key="1">
    <citation type="submission" date="2023-06" db="EMBL/GenBank/DDBJ databases">
        <title>Male Hemibagrus guttatus genome.</title>
        <authorList>
            <person name="Bian C."/>
        </authorList>
    </citation>
    <scope>NUCLEOTIDE SEQUENCE</scope>
    <source>
        <strain evidence="11">Male_cb2023</strain>
        <tissue evidence="11">Muscle</tissue>
    </source>
</reference>
<dbReference type="EMBL" id="JAUCMX010000023">
    <property type="protein sequence ID" value="KAK3512476.1"/>
    <property type="molecule type" value="Genomic_DNA"/>
</dbReference>
<dbReference type="EC" id="3.1.26.4" evidence="2"/>
<dbReference type="Proteomes" id="UP001274896">
    <property type="component" value="Unassembled WGS sequence"/>
</dbReference>
<evidence type="ECO:0000256" key="4">
    <source>
        <dbReference type="ARBA" id="ARBA00022695"/>
    </source>
</evidence>
<dbReference type="InterPro" id="IPR041373">
    <property type="entry name" value="RT_RNaseH"/>
</dbReference>
<organism evidence="11 12">
    <name type="scientific">Hemibagrus guttatus</name>
    <dbReference type="NCBI Taxonomy" id="175788"/>
    <lineage>
        <taxon>Eukaryota</taxon>
        <taxon>Metazoa</taxon>
        <taxon>Chordata</taxon>
        <taxon>Craniata</taxon>
        <taxon>Vertebrata</taxon>
        <taxon>Euteleostomi</taxon>
        <taxon>Actinopterygii</taxon>
        <taxon>Neopterygii</taxon>
        <taxon>Teleostei</taxon>
        <taxon>Ostariophysi</taxon>
        <taxon>Siluriformes</taxon>
        <taxon>Bagridae</taxon>
        <taxon>Hemibagrus</taxon>
    </lineage>
</organism>
<dbReference type="PANTHER" id="PTHR24559:SF440">
    <property type="entry name" value="RIBONUCLEASE H"/>
    <property type="match status" value="1"/>
</dbReference>
<sequence length="525" mass="59924">MTNKTSEHLYNIRSILPFLSTQATQVLVQSLVISRLDYCNSLLAGLPLNAIRPLQMIQNAAARLVFNLPKFSHTTPLLRSLHWLPVAARIRFKTLMLAYKAKNGPAPSYLKALITPRTAPRSLRSTSTARLVPPSLREKGRYTSRLFSVLAPRWWNELPLGIRTAESLTIFKQQLKIYLFLKVWFSPHSKTRSKRYNSSSPMLTSLPPRPHRQRHLSRRPYPLPLVPAALEQLRGARFFIKLDLHSAYNLIRIKEGDKWKTVFHTTQEHYEYLVMPFGLTNALPVFQALINGVFQDVLNKYVIAYINDILVYSASFEEHVCHVREVLSCLLKNCLYVKPEKCEFHRHTVTFLGYVISPRGVEMDQSKVQAVTGWLEGVRHPFLVLTNHRNLEYLKATKRLNSRQARWALFFTRFDFSVTYRPRSKNGQADALSQQFEVVPPPPHPDSILPQFAILGPIRWNLVEEIQQAHTEESPHQPSVLRAKCIFPAGTASKLYNGCMSPSVPGTRVFTRRPSSCIAGSGGPL</sequence>
<keyword evidence="8" id="KW-0695">RNA-directed DNA polymerase</keyword>
<dbReference type="AlphaFoldDB" id="A0AAE0UNR3"/>
<keyword evidence="3" id="KW-0808">Transferase</keyword>
<protein>
    <recommendedName>
        <fullName evidence="2">ribonuclease H</fullName>
        <ecNumber evidence="2">3.1.26.4</ecNumber>
    </recommendedName>
</protein>
<dbReference type="Pfam" id="PF00078">
    <property type="entry name" value="RVT_1"/>
    <property type="match status" value="1"/>
</dbReference>
<comment type="similarity">
    <text evidence="1">Belongs to the beta type-B retroviral polymerase family. HERV class-II K(HML-2) pol subfamily.</text>
</comment>
<keyword evidence="5" id="KW-0540">Nuclease</keyword>
<dbReference type="InterPro" id="IPR053134">
    <property type="entry name" value="RNA-dir_DNA_polymerase"/>
</dbReference>
<comment type="caution">
    <text evidence="11">The sequence shown here is derived from an EMBL/GenBank/DDBJ whole genome shotgun (WGS) entry which is preliminary data.</text>
</comment>
<name>A0AAE0UNR3_9TELE</name>
<evidence type="ECO:0000256" key="6">
    <source>
        <dbReference type="ARBA" id="ARBA00022759"/>
    </source>
</evidence>
<evidence type="ECO:0000256" key="9">
    <source>
        <dbReference type="SAM" id="MobiDB-lite"/>
    </source>
</evidence>
<evidence type="ECO:0000313" key="11">
    <source>
        <dbReference type="EMBL" id="KAK3512476.1"/>
    </source>
</evidence>
<evidence type="ECO:0000256" key="5">
    <source>
        <dbReference type="ARBA" id="ARBA00022722"/>
    </source>
</evidence>
<proteinExistence type="inferred from homology"/>
<accession>A0AAE0UNR3</accession>
<keyword evidence="4" id="KW-0548">Nucleotidyltransferase</keyword>
<evidence type="ECO:0000256" key="2">
    <source>
        <dbReference type="ARBA" id="ARBA00012180"/>
    </source>
</evidence>
<dbReference type="InterPro" id="IPR043128">
    <property type="entry name" value="Rev_trsase/Diguanyl_cyclase"/>
</dbReference>
<feature type="region of interest" description="Disordered" evidence="9">
    <location>
        <begin position="191"/>
        <end position="214"/>
    </location>
</feature>
<keyword evidence="7" id="KW-0378">Hydrolase</keyword>
<dbReference type="Gene3D" id="3.10.10.10">
    <property type="entry name" value="HIV Type 1 Reverse Transcriptase, subunit A, domain 1"/>
    <property type="match status" value="1"/>
</dbReference>
<evidence type="ECO:0000256" key="3">
    <source>
        <dbReference type="ARBA" id="ARBA00022679"/>
    </source>
</evidence>
<keyword evidence="6" id="KW-0255">Endonuclease</keyword>
<dbReference type="Gene3D" id="3.30.70.270">
    <property type="match status" value="1"/>
</dbReference>
<keyword evidence="12" id="KW-1185">Reference proteome</keyword>